<evidence type="ECO:0000313" key="3">
    <source>
        <dbReference type="Proteomes" id="UP000686327"/>
    </source>
</evidence>
<comment type="caution">
    <text evidence="2">The sequence shown here is derived from an EMBL/GenBank/DDBJ whole genome shotgun (WGS) entry which is preliminary data.</text>
</comment>
<proteinExistence type="predicted"/>
<gene>
    <name evidence="2" type="ORF">KC222_03955</name>
</gene>
<keyword evidence="3" id="KW-1185">Reference proteome</keyword>
<evidence type="ECO:0000313" key="2">
    <source>
        <dbReference type="EMBL" id="MBU4681165.1"/>
    </source>
</evidence>
<evidence type="ECO:0000256" key="1">
    <source>
        <dbReference type="SAM" id="MobiDB-lite"/>
    </source>
</evidence>
<feature type="region of interest" description="Disordered" evidence="1">
    <location>
        <begin position="1"/>
        <end position="35"/>
    </location>
</feature>
<dbReference type="Proteomes" id="UP000686327">
    <property type="component" value="Unassembled WGS sequence"/>
</dbReference>
<dbReference type="EMBL" id="JAGRYU010000005">
    <property type="protein sequence ID" value="MBU4681165.1"/>
    <property type="molecule type" value="Genomic_DNA"/>
</dbReference>
<protein>
    <submittedName>
        <fullName evidence="2">Uncharacterized protein</fullName>
    </submittedName>
</protein>
<name>A0ABS6DEG8_9ENTR</name>
<sequence length="56" mass="6311">MSARARLSAPKTVTRSDSKSRKVDRKAGNAVPDSWELTKQQQAFIDLFSEDDSKKQ</sequence>
<reference evidence="2 3" key="1">
    <citation type="submission" date="2021-04" db="EMBL/GenBank/DDBJ databases">
        <authorList>
            <person name="Seiffert S.N."/>
        </authorList>
    </citation>
    <scope>NUCLEOTIDE SEQUENCE [LARGE SCALE GENOMIC DNA]</scope>
    <source>
        <strain evidence="2 3">1</strain>
    </source>
</reference>
<dbReference type="RefSeq" id="WP_216374710.1">
    <property type="nucleotide sequence ID" value="NZ_JAGRYT010000007.1"/>
</dbReference>
<accession>A0ABS6DEG8</accession>
<feature type="compositionally biased region" description="Basic and acidic residues" evidence="1">
    <location>
        <begin position="14"/>
        <end position="27"/>
    </location>
</feature>
<reference evidence="3" key="2">
    <citation type="submission" date="2023-07" db="EMBL/GenBank/DDBJ databases">
        <title>Cedecea davisae an AmpC producer and its therapeutic implications.</title>
        <authorList>
            <person name="Notter J."/>
        </authorList>
    </citation>
    <scope>NUCLEOTIDE SEQUENCE [LARGE SCALE GENOMIC DNA]</scope>
    <source>
        <strain evidence="3">1</strain>
    </source>
</reference>
<organism evidence="2 3">
    <name type="scientific">Cedecea davisae</name>
    <dbReference type="NCBI Taxonomy" id="158484"/>
    <lineage>
        <taxon>Bacteria</taxon>
        <taxon>Pseudomonadati</taxon>
        <taxon>Pseudomonadota</taxon>
        <taxon>Gammaproteobacteria</taxon>
        <taxon>Enterobacterales</taxon>
        <taxon>Enterobacteriaceae</taxon>
        <taxon>Cedecea</taxon>
    </lineage>
</organism>